<dbReference type="Proteomes" id="UP001178461">
    <property type="component" value="Chromosome 1"/>
</dbReference>
<evidence type="ECO:0000313" key="2">
    <source>
        <dbReference type="Proteomes" id="UP001178461"/>
    </source>
</evidence>
<protein>
    <submittedName>
        <fullName evidence="1">Uncharacterized protein</fullName>
    </submittedName>
</protein>
<dbReference type="EMBL" id="OX395126">
    <property type="protein sequence ID" value="CAI5762451.1"/>
    <property type="molecule type" value="Genomic_DNA"/>
</dbReference>
<gene>
    <name evidence="1" type="ORF">PODLI_1B033079</name>
</gene>
<accession>A0AA35JMT5</accession>
<dbReference type="AlphaFoldDB" id="A0AA35JMT5"/>
<evidence type="ECO:0000313" key="1">
    <source>
        <dbReference type="EMBL" id="CAI5762451.1"/>
    </source>
</evidence>
<organism evidence="1 2">
    <name type="scientific">Podarcis lilfordi</name>
    <name type="common">Lilford's wall lizard</name>
    <dbReference type="NCBI Taxonomy" id="74358"/>
    <lineage>
        <taxon>Eukaryota</taxon>
        <taxon>Metazoa</taxon>
        <taxon>Chordata</taxon>
        <taxon>Craniata</taxon>
        <taxon>Vertebrata</taxon>
        <taxon>Euteleostomi</taxon>
        <taxon>Lepidosauria</taxon>
        <taxon>Squamata</taxon>
        <taxon>Bifurcata</taxon>
        <taxon>Unidentata</taxon>
        <taxon>Episquamata</taxon>
        <taxon>Laterata</taxon>
        <taxon>Lacertibaenia</taxon>
        <taxon>Lacertidae</taxon>
        <taxon>Podarcis</taxon>
    </lineage>
</organism>
<name>A0AA35JMT5_9SAUR</name>
<proteinExistence type="predicted"/>
<reference evidence="1" key="1">
    <citation type="submission" date="2022-12" db="EMBL/GenBank/DDBJ databases">
        <authorList>
            <person name="Alioto T."/>
            <person name="Alioto T."/>
            <person name="Gomez Garrido J."/>
        </authorList>
    </citation>
    <scope>NUCLEOTIDE SEQUENCE</scope>
</reference>
<sequence length="75" mass="8054">MWAISCFPLSHQPACEGKRPPEFLEGVNTWCPDLPKEGNVAVLNPTPTRAIPVSGCVNEAICLSITISVTCQEEG</sequence>
<keyword evidence="2" id="KW-1185">Reference proteome</keyword>